<evidence type="ECO:0000313" key="7">
    <source>
        <dbReference type="EMBL" id="RKO75437.1"/>
    </source>
</evidence>
<reference evidence="7 8" key="1">
    <citation type="journal article" date="2018" name="BMC Genomics">
        <title>High genomic variability in the plant pathogenic bacterium Pectobacterium parmentieri deciphered from de novo assembled complete genomes.</title>
        <authorList>
            <person name="Zoledowska S."/>
            <person name="Motyka-Pomagruk A."/>
            <person name="Sledz W."/>
            <person name="Mengoni A."/>
            <person name="Lojkowska E."/>
        </authorList>
    </citation>
    <scope>NUCLEOTIDE SEQUENCE [LARGE SCALE GENOMIC DNA]</scope>
    <source>
        <strain evidence="7 8">IFB5626</strain>
    </source>
</reference>
<organism evidence="7 8">
    <name type="scientific">Pectobacterium parmentieri</name>
    <dbReference type="NCBI Taxonomy" id="1905730"/>
    <lineage>
        <taxon>Bacteria</taxon>
        <taxon>Pseudomonadati</taxon>
        <taxon>Pseudomonadota</taxon>
        <taxon>Gammaproteobacteria</taxon>
        <taxon>Enterobacterales</taxon>
        <taxon>Pectobacteriaceae</taxon>
        <taxon>Pectobacterium</taxon>
    </lineage>
</organism>
<protein>
    <recommendedName>
        <fullName evidence="9">Threonine efflux protein</fullName>
    </recommendedName>
</protein>
<dbReference type="GO" id="GO:0005886">
    <property type="term" value="C:plasma membrane"/>
    <property type="evidence" value="ECO:0007669"/>
    <property type="project" value="UniProtKB-SubCell"/>
</dbReference>
<accession>A0A8B3F699</accession>
<evidence type="ECO:0000256" key="6">
    <source>
        <dbReference type="SAM" id="Phobius"/>
    </source>
</evidence>
<comment type="caution">
    <text evidence="7">The sequence shown here is derived from an EMBL/GenBank/DDBJ whole genome shotgun (WGS) entry which is preliminary data.</text>
</comment>
<dbReference type="AlphaFoldDB" id="A0A8B3F699"/>
<gene>
    <name evidence="7" type="ORF">C5E00_00830</name>
</gene>
<dbReference type="OrthoDB" id="581870at2"/>
<dbReference type="EMBL" id="PSZG01000001">
    <property type="protein sequence ID" value="RKO75437.1"/>
    <property type="molecule type" value="Genomic_DNA"/>
</dbReference>
<feature type="transmembrane region" description="Helical" evidence="6">
    <location>
        <begin position="28"/>
        <end position="50"/>
    </location>
</feature>
<proteinExistence type="predicted"/>
<evidence type="ECO:0000256" key="4">
    <source>
        <dbReference type="ARBA" id="ARBA00022989"/>
    </source>
</evidence>
<evidence type="ECO:0008006" key="9">
    <source>
        <dbReference type="Google" id="ProtNLM"/>
    </source>
</evidence>
<keyword evidence="4 6" id="KW-1133">Transmembrane helix</keyword>
<comment type="subcellular location">
    <subcellularLocation>
        <location evidence="1">Cell membrane</location>
        <topology evidence="1">Multi-pass membrane protein</topology>
    </subcellularLocation>
</comment>
<dbReference type="InterPro" id="IPR001123">
    <property type="entry name" value="LeuE-type"/>
</dbReference>
<evidence type="ECO:0000256" key="1">
    <source>
        <dbReference type="ARBA" id="ARBA00004651"/>
    </source>
</evidence>
<evidence type="ECO:0000256" key="2">
    <source>
        <dbReference type="ARBA" id="ARBA00022475"/>
    </source>
</evidence>
<dbReference type="Pfam" id="PF01810">
    <property type="entry name" value="LysE"/>
    <property type="match status" value="1"/>
</dbReference>
<sequence length="89" mass="10277">MAYLRKSVIPIQLWYLPVFFPQRLAKTFTLLCIFILPSMAFAIDVLWYAVVACVLSTDGPHQAYIKYRKFIDKFSGGVMVFLGIRLLLK</sequence>
<keyword evidence="3 6" id="KW-0812">Transmembrane</keyword>
<keyword evidence="2" id="KW-1003">Cell membrane</keyword>
<name>A0A8B3F699_PECPM</name>
<feature type="transmembrane region" description="Helical" evidence="6">
    <location>
        <begin position="70"/>
        <end position="88"/>
    </location>
</feature>
<dbReference type="Proteomes" id="UP000269665">
    <property type="component" value="Unassembled WGS sequence"/>
</dbReference>
<evidence type="ECO:0000256" key="5">
    <source>
        <dbReference type="ARBA" id="ARBA00023136"/>
    </source>
</evidence>
<evidence type="ECO:0000313" key="8">
    <source>
        <dbReference type="Proteomes" id="UP000269665"/>
    </source>
</evidence>
<dbReference type="GO" id="GO:0006865">
    <property type="term" value="P:amino acid transport"/>
    <property type="evidence" value="ECO:0007669"/>
    <property type="project" value="InterPro"/>
</dbReference>
<evidence type="ECO:0000256" key="3">
    <source>
        <dbReference type="ARBA" id="ARBA00022692"/>
    </source>
</evidence>
<keyword evidence="5 6" id="KW-0472">Membrane</keyword>